<dbReference type="Proteomes" id="UP000515123">
    <property type="component" value="Linkage group 3"/>
</dbReference>
<keyword evidence="10" id="KW-0472">Membrane</keyword>
<dbReference type="GO" id="GO:0006629">
    <property type="term" value="P:lipid metabolic process"/>
    <property type="evidence" value="ECO:0007669"/>
    <property type="project" value="UniProtKB-ARBA"/>
</dbReference>
<evidence type="ECO:0000256" key="8">
    <source>
        <dbReference type="ARBA" id="ARBA00023004"/>
    </source>
</evidence>
<dbReference type="GO" id="GO:0016020">
    <property type="term" value="C:membrane"/>
    <property type="evidence" value="ECO:0007669"/>
    <property type="project" value="UniProtKB-SubCell"/>
</dbReference>
<evidence type="ECO:0000256" key="3">
    <source>
        <dbReference type="ARBA" id="ARBA00022617"/>
    </source>
</evidence>
<dbReference type="Gene3D" id="1.10.630.10">
    <property type="entry name" value="Cytochrome P450"/>
    <property type="match status" value="1"/>
</dbReference>
<dbReference type="PRINTS" id="PR00463">
    <property type="entry name" value="EP450I"/>
</dbReference>
<keyword evidence="4" id="KW-0812">Transmembrane</keyword>
<evidence type="ECO:0000313" key="14">
    <source>
        <dbReference type="RefSeq" id="XP_020085049.1"/>
    </source>
</evidence>
<evidence type="ECO:0000256" key="7">
    <source>
        <dbReference type="ARBA" id="ARBA00023002"/>
    </source>
</evidence>
<dbReference type="OrthoDB" id="1470350at2759"/>
<evidence type="ECO:0000313" key="13">
    <source>
        <dbReference type="Proteomes" id="UP000515123"/>
    </source>
</evidence>
<evidence type="ECO:0000256" key="6">
    <source>
        <dbReference type="ARBA" id="ARBA00022989"/>
    </source>
</evidence>
<dbReference type="InterPro" id="IPR017972">
    <property type="entry name" value="Cyt_P450_CS"/>
</dbReference>
<keyword evidence="3 11" id="KW-0349">Heme</keyword>
<dbReference type="GO" id="GO:0020037">
    <property type="term" value="F:heme binding"/>
    <property type="evidence" value="ECO:0007669"/>
    <property type="project" value="InterPro"/>
</dbReference>
<evidence type="ECO:0000256" key="2">
    <source>
        <dbReference type="ARBA" id="ARBA00010617"/>
    </source>
</evidence>
<keyword evidence="7 12" id="KW-0560">Oxidoreductase</keyword>
<dbReference type="RefSeq" id="XP_020085049.1">
    <property type="nucleotide sequence ID" value="XM_020229460.1"/>
</dbReference>
<dbReference type="PRINTS" id="PR00385">
    <property type="entry name" value="P450"/>
</dbReference>
<dbReference type="Pfam" id="PF00067">
    <property type="entry name" value="p450"/>
    <property type="match status" value="1"/>
</dbReference>
<dbReference type="SUPFAM" id="SSF48264">
    <property type="entry name" value="Cytochrome P450"/>
    <property type="match status" value="1"/>
</dbReference>
<evidence type="ECO:0000256" key="5">
    <source>
        <dbReference type="ARBA" id="ARBA00022723"/>
    </source>
</evidence>
<comment type="similarity">
    <text evidence="2 12">Belongs to the cytochrome P450 family.</text>
</comment>
<evidence type="ECO:0000256" key="11">
    <source>
        <dbReference type="PIRSR" id="PIRSR602401-1"/>
    </source>
</evidence>
<evidence type="ECO:0000256" key="10">
    <source>
        <dbReference type="ARBA" id="ARBA00023136"/>
    </source>
</evidence>
<dbReference type="InterPro" id="IPR002401">
    <property type="entry name" value="Cyt_P450_E_grp-I"/>
</dbReference>
<accession>A0A6P5ENI8</accession>
<dbReference type="AlphaFoldDB" id="A0A6P5ENI8"/>
<protein>
    <submittedName>
        <fullName evidence="14">Cytochrome P450 86B1</fullName>
    </submittedName>
</protein>
<dbReference type="GO" id="GO:0016705">
    <property type="term" value="F:oxidoreductase activity, acting on paired donors, with incorporation or reduction of molecular oxygen"/>
    <property type="evidence" value="ECO:0007669"/>
    <property type="project" value="InterPro"/>
</dbReference>
<keyword evidence="13" id="KW-1185">Reference proteome</keyword>
<feature type="binding site" description="axial binding residue" evidence="11">
    <location>
        <position position="508"/>
    </location>
    <ligand>
        <name>heme</name>
        <dbReference type="ChEBI" id="CHEBI:30413"/>
    </ligand>
    <ligandPart>
        <name>Fe</name>
        <dbReference type="ChEBI" id="CHEBI:18248"/>
    </ligandPart>
</feature>
<keyword evidence="9 12" id="KW-0503">Monooxygenase</keyword>
<proteinExistence type="inferred from homology"/>
<dbReference type="GO" id="GO:0004497">
    <property type="term" value="F:monooxygenase activity"/>
    <property type="evidence" value="ECO:0007669"/>
    <property type="project" value="UniProtKB-KW"/>
</dbReference>
<dbReference type="GO" id="GO:0005506">
    <property type="term" value="F:iron ion binding"/>
    <property type="evidence" value="ECO:0007669"/>
    <property type="project" value="InterPro"/>
</dbReference>
<gene>
    <name evidence="14" type="primary">LOC109707919</name>
</gene>
<dbReference type="InterPro" id="IPR036396">
    <property type="entry name" value="Cyt_P450_sf"/>
</dbReference>
<keyword evidence="5 11" id="KW-0479">Metal-binding</keyword>
<comment type="subcellular location">
    <subcellularLocation>
        <location evidence="1">Membrane</location>
        <topology evidence="1">Single-pass membrane protein</topology>
    </subcellularLocation>
</comment>
<keyword evidence="6" id="KW-1133">Transmembrane helix</keyword>
<keyword evidence="8 11" id="KW-0408">Iron</keyword>
<dbReference type="PANTHER" id="PTHR24296">
    <property type="entry name" value="CYTOCHROME P450"/>
    <property type="match status" value="1"/>
</dbReference>
<dbReference type="InterPro" id="IPR001128">
    <property type="entry name" value="Cyt_P450"/>
</dbReference>
<comment type="cofactor">
    <cofactor evidence="11">
        <name>heme</name>
        <dbReference type="ChEBI" id="CHEBI:30413"/>
    </cofactor>
</comment>
<evidence type="ECO:0000256" key="1">
    <source>
        <dbReference type="ARBA" id="ARBA00004167"/>
    </source>
</evidence>
<dbReference type="GeneID" id="109707919"/>
<name>A0A6P5ENI8_ANACO</name>
<evidence type="ECO:0000256" key="4">
    <source>
        <dbReference type="ARBA" id="ARBA00022692"/>
    </source>
</evidence>
<reference evidence="14" key="2">
    <citation type="submission" date="2025-08" db="UniProtKB">
        <authorList>
            <consortium name="RefSeq"/>
        </authorList>
    </citation>
    <scope>IDENTIFICATION</scope>
    <source>
        <tissue evidence="14">Leaf</tissue>
    </source>
</reference>
<evidence type="ECO:0000256" key="9">
    <source>
        <dbReference type="ARBA" id="ARBA00023033"/>
    </source>
</evidence>
<evidence type="ECO:0000256" key="12">
    <source>
        <dbReference type="RuleBase" id="RU000461"/>
    </source>
</evidence>
<dbReference type="PROSITE" id="PS00086">
    <property type="entry name" value="CYTOCHROME_P450"/>
    <property type="match status" value="1"/>
</dbReference>
<organism evidence="13 14">
    <name type="scientific">Ananas comosus</name>
    <name type="common">Pineapple</name>
    <name type="synonym">Ananas ananas</name>
    <dbReference type="NCBI Taxonomy" id="4615"/>
    <lineage>
        <taxon>Eukaryota</taxon>
        <taxon>Viridiplantae</taxon>
        <taxon>Streptophyta</taxon>
        <taxon>Embryophyta</taxon>
        <taxon>Tracheophyta</taxon>
        <taxon>Spermatophyta</taxon>
        <taxon>Magnoliopsida</taxon>
        <taxon>Liliopsida</taxon>
        <taxon>Poales</taxon>
        <taxon>Bromeliaceae</taxon>
        <taxon>Bromelioideae</taxon>
        <taxon>Ananas</taxon>
    </lineage>
</organism>
<reference evidence="13" key="1">
    <citation type="journal article" date="2015" name="Nat. Genet.">
        <title>The pineapple genome and the evolution of CAM photosynthesis.</title>
        <authorList>
            <person name="Ming R."/>
            <person name="VanBuren R."/>
            <person name="Wai C.M."/>
            <person name="Tang H."/>
            <person name="Schatz M.C."/>
            <person name="Bowers J.E."/>
            <person name="Lyons E."/>
            <person name="Wang M.L."/>
            <person name="Chen J."/>
            <person name="Biggers E."/>
            <person name="Zhang J."/>
            <person name="Huang L."/>
            <person name="Zhang L."/>
            <person name="Miao W."/>
            <person name="Zhang J."/>
            <person name="Ye Z."/>
            <person name="Miao C."/>
            <person name="Lin Z."/>
            <person name="Wang H."/>
            <person name="Zhou H."/>
            <person name="Yim W.C."/>
            <person name="Priest H.D."/>
            <person name="Zheng C."/>
            <person name="Woodhouse M."/>
            <person name="Edger P.P."/>
            <person name="Guyot R."/>
            <person name="Guo H.B."/>
            <person name="Guo H."/>
            <person name="Zheng G."/>
            <person name="Singh R."/>
            <person name="Sharma A."/>
            <person name="Min X."/>
            <person name="Zheng Y."/>
            <person name="Lee H."/>
            <person name="Gurtowski J."/>
            <person name="Sedlazeck F.J."/>
            <person name="Harkess A."/>
            <person name="McKain M.R."/>
            <person name="Liao Z."/>
            <person name="Fang J."/>
            <person name="Liu J."/>
            <person name="Zhang X."/>
            <person name="Zhang Q."/>
            <person name="Hu W."/>
            <person name="Qin Y."/>
            <person name="Wang K."/>
            <person name="Chen L.Y."/>
            <person name="Shirley N."/>
            <person name="Lin Y.R."/>
            <person name="Liu L.Y."/>
            <person name="Hernandez A.G."/>
            <person name="Wright C.L."/>
            <person name="Bulone V."/>
            <person name="Tuskan G.A."/>
            <person name="Heath K."/>
            <person name="Zee F."/>
            <person name="Moore P.H."/>
            <person name="Sunkar R."/>
            <person name="Leebens-Mack J.H."/>
            <person name="Mockler T."/>
            <person name="Bennetzen J.L."/>
            <person name="Freeling M."/>
            <person name="Sankoff D."/>
            <person name="Paterson A.H."/>
            <person name="Zhu X."/>
            <person name="Yang X."/>
            <person name="Smith J.A."/>
            <person name="Cushman J.C."/>
            <person name="Paull R.E."/>
            <person name="Yu Q."/>
        </authorList>
    </citation>
    <scope>NUCLEOTIDE SEQUENCE [LARGE SCALE GENOMIC DNA]</scope>
    <source>
        <strain evidence="13">cv. F153</strain>
    </source>
</reference>
<dbReference type="Gramene" id="Aco013992.1.mrna1">
    <property type="protein sequence ID" value="Aco013992.1.mrna1"/>
    <property type="gene ID" value="Aco013992.1.path1"/>
</dbReference>
<dbReference type="CDD" id="cd11064">
    <property type="entry name" value="CYP86A"/>
    <property type="match status" value="1"/>
</dbReference>
<dbReference type="FunFam" id="1.10.630.10:FF:000044">
    <property type="entry name" value="Cytochrome P450"/>
    <property type="match status" value="1"/>
</dbReference>
<sequence length="568" mass="64558">MQYLSSPLHYFTDTMDSANQTALSDGEGATTAAAASSMASYSLLRLLPEIQTVEILLALAIFVTIHSLRQRKSHGLAVWPVVGMLPSLLLALRDDMYEWVTRVLDEQGGTFTFRGPWFTNLQCVVTADPRNLEHLLKTKFSSFPKGPYFRNTVRDLLGDGIFGADDETWRRQRKAASLEFHSAEFRSMTVSTLYELVHKRLLPVLDEAHESRTAVDLQNVLLRLTFDNVCMIAFGIDPGCLQLGLPDIPFARAFEDATEATIIRFLTPTAIWKAFRLANLGNERRLARSLKRVDEFAYEVIRTRKKELQLDASRGGARSDLLTTFMRQRDEDGREFSDKFLRDICVNFILAGRDTSSVALAWFFWLLNKYPEVEASIVAELRKIVKERSPTAAAADADEGGEEGELVFRPEEVKRMEYLQAALSEALRLYPSVPVDHKEVVEDEVFPDGTVLKKGTKVIYAMYSMGRMESIWGSDCRDYKPERWLKDGRFMSESAYKFTAFNGGPRLCLGKDFAYYQMKFAAASILYRYHVKVVENHPIAPKIALTMYMKYGLKVNLHKRDDATLLET</sequence>